<dbReference type="AlphaFoldDB" id="A0A512PLC3"/>
<dbReference type="EMBL" id="BKAM01000007">
    <property type="protein sequence ID" value="GEP71990.1"/>
    <property type="molecule type" value="Genomic_DNA"/>
</dbReference>
<organism evidence="1 2">
    <name type="scientific">Lentilactobacillus rapi</name>
    <dbReference type="NCBI Taxonomy" id="481723"/>
    <lineage>
        <taxon>Bacteria</taxon>
        <taxon>Bacillati</taxon>
        <taxon>Bacillota</taxon>
        <taxon>Bacilli</taxon>
        <taxon>Lactobacillales</taxon>
        <taxon>Lactobacillaceae</taxon>
        <taxon>Lentilactobacillus</taxon>
    </lineage>
</organism>
<evidence type="ECO:0000313" key="1">
    <source>
        <dbReference type="EMBL" id="GEP71990.1"/>
    </source>
</evidence>
<reference evidence="1 2" key="1">
    <citation type="submission" date="2019-07" db="EMBL/GenBank/DDBJ databases">
        <title>Whole genome shotgun sequence of Lactobacillus rapi NBRC 109618.</title>
        <authorList>
            <person name="Hosoyama A."/>
            <person name="Uohara A."/>
            <person name="Ohji S."/>
            <person name="Ichikawa N."/>
        </authorList>
    </citation>
    <scope>NUCLEOTIDE SEQUENCE [LARGE SCALE GENOMIC DNA]</scope>
    <source>
        <strain evidence="1 2">NBRC 109618</strain>
    </source>
</reference>
<proteinExistence type="predicted"/>
<dbReference type="RefSeq" id="WP_263862402.1">
    <property type="nucleotide sequence ID" value="NZ_BKAM01000007.1"/>
</dbReference>
<evidence type="ECO:0000313" key="2">
    <source>
        <dbReference type="Proteomes" id="UP000321569"/>
    </source>
</evidence>
<dbReference type="Proteomes" id="UP000321569">
    <property type="component" value="Unassembled WGS sequence"/>
</dbReference>
<comment type="caution">
    <text evidence="1">The sequence shown here is derived from an EMBL/GenBank/DDBJ whole genome shotgun (WGS) entry which is preliminary data.</text>
</comment>
<accession>A0A512PLC3</accession>
<protein>
    <submittedName>
        <fullName evidence="1">Uncharacterized protein</fullName>
    </submittedName>
</protein>
<sequence>MYEALLVGCYWLMTHPTEILIFLLGGAVTGTIMNPKHFWE</sequence>
<gene>
    <name evidence="1" type="ORF">LRA02_08580</name>
</gene>
<name>A0A512PLC3_9LACO</name>